<dbReference type="InterPro" id="IPR038765">
    <property type="entry name" value="Papain-like_cys_pep_sf"/>
</dbReference>
<dbReference type="PANTHER" id="PTHR12606">
    <property type="entry name" value="SENTRIN/SUMO-SPECIFIC PROTEASE"/>
    <property type="match status" value="1"/>
</dbReference>
<protein>
    <recommendedName>
        <fullName evidence="6">Ubiquitin-like protease family profile domain-containing protein</fullName>
    </recommendedName>
</protein>
<evidence type="ECO:0000256" key="2">
    <source>
        <dbReference type="ARBA" id="ARBA00022670"/>
    </source>
</evidence>
<dbReference type="Proteomes" id="UP000008810">
    <property type="component" value="Chromosome 5"/>
</dbReference>
<feature type="compositionally biased region" description="Basic and acidic residues" evidence="5">
    <location>
        <begin position="1"/>
        <end position="23"/>
    </location>
</feature>
<comment type="similarity">
    <text evidence="1">Belongs to the peptidase C48 family.</text>
</comment>
<evidence type="ECO:0000313" key="8">
    <source>
        <dbReference type="EnsemblPlants" id="KQJ83360"/>
    </source>
</evidence>
<dbReference type="STRING" id="15368.A0A0Q3IB76"/>
<dbReference type="GO" id="GO:0016926">
    <property type="term" value="P:protein desumoylation"/>
    <property type="evidence" value="ECO:0000318"/>
    <property type="project" value="GO_Central"/>
</dbReference>
<sequence length="572" mass="66119">MDQDFENRPLKKAKNCESKKASADDDNQTVPPSATNSTPSTVSEFMNEEKASEDDDNQTVSANDNNQLDEHEEITDDLTYDYLPQDYALSDLDECAHLIINDSSEKEILVKIDQVFVEQCELVCLQDSTKWLNDAVISAYICCIKEVHVQNKNNPIVYFENPCFTRLLKRDGEIGIHGAIFLTDIVVKYLQHDMINLPINIERSHWYLASVNVKKSEIQVLDSLCWEHNRIDLTKTLQGLQYHLDNLKTQKNLCSHNWKDLDVTNWAITEQLHNPIQADGSSCGLFMLKFMEYWNGHTLSQYITQKIITDFRYKLAAILICWKTNTAQASAMIESDYSEEYPNDVMMLESLDSLSSVEKKYRSLISVLSNMSVHELQGGLCSYIKSITCAETLEKVWVQSSEPYPISLTLKKLQGMLNEELPMNCDCFNLVVRKVMFDDIQVVKKRKGMISKHYLYMQFWLDVEKLAYSVRSWPGIKYNVSSCKTIHIPIKSSREFILFILDKDTRTAYILDPTPIDPIYQRNPHAKYVYRLLWIAEHLPKAMSVTCPGSTWNENILLWHQEIINNIPIQNR</sequence>
<organism evidence="7">
    <name type="scientific">Brachypodium distachyon</name>
    <name type="common">Purple false brome</name>
    <name type="synonym">Trachynia distachya</name>
    <dbReference type="NCBI Taxonomy" id="15368"/>
    <lineage>
        <taxon>Eukaryota</taxon>
        <taxon>Viridiplantae</taxon>
        <taxon>Streptophyta</taxon>
        <taxon>Embryophyta</taxon>
        <taxon>Tracheophyta</taxon>
        <taxon>Spermatophyta</taxon>
        <taxon>Magnoliopsida</taxon>
        <taxon>Liliopsida</taxon>
        <taxon>Poales</taxon>
        <taxon>Poaceae</taxon>
        <taxon>BOP clade</taxon>
        <taxon>Pooideae</taxon>
        <taxon>Stipodae</taxon>
        <taxon>Brachypodieae</taxon>
        <taxon>Brachypodium</taxon>
    </lineage>
</organism>
<dbReference type="OrthoDB" id="687315at2759"/>
<dbReference type="PROSITE" id="PS50600">
    <property type="entry name" value="ULP_PROTEASE"/>
    <property type="match status" value="1"/>
</dbReference>
<dbReference type="EnsemblPlants" id="KQJ83360">
    <property type="protein sequence ID" value="KQJ83360"/>
    <property type="gene ID" value="BRADI_5g14511v3"/>
</dbReference>
<dbReference type="GO" id="GO:0016929">
    <property type="term" value="F:deSUMOylase activity"/>
    <property type="evidence" value="ECO:0000318"/>
    <property type="project" value="GO_Central"/>
</dbReference>
<keyword evidence="2" id="KW-0645">Protease</keyword>
<dbReference type="GO" id="GO:0005634">
    <property type="term" value="C:nucleus"/>
    <property type="evidence" value="ECO:0000318"/>
    <property type="project" value="GO_Central"/>
</dbReference>
<dbReference type="FunCoup" id="A0A0Q3IB76">
    <property type="interactions" value="688"/>
</dbReference>
<dbReference type="Gene3D" id="3.40.395.10">
    <property type="entry name" value="Adenoviral Proteinase, Chain A"/>
    <property type="match status" value="1"/>
</dbReference>
<reference evidence="8" key="3">
    <citation type="submission" date="2018-08" db="UniProtKB">
        <authorList>
            <consortium name="EnsemblPlants"/>
        </authorList>
    </citation>
    <scope>IDENTIFICATION</scope>
    <source>
        <strain evidence="8">cv. Bd21</strain>
    </source>
</reference>
<dbReference type="EMBL" id="CM000884">
    <property type="protein sequence ID" value="KQJ83360.1"/>
    <property type="molecule type" value="Genomic_DNA"/>
</dbReference>
<feature type="domain" description="Ubiquitin-like protease family profile" evidence="6">
    <location>
        <begin position="115"/>
        <end position="294"/>
    </location>
</feature>
<accession>A0A0Q3IB76</accession>
<evidence type="ECO:0000256" key="4">
    <source>
        <dbReference type="ARBA" id="ARBA00022807"/>
    </source>
</evidence>
<gene>
    <name evidence="7" type="ORF">BRADI_5g14511v3</name>
</gene>
<dbReference type="SUPFAM" id="SSF54001">
    <property type="entry name" value="Cysteine proteinases"/>
    <property type="match status" value="1"/>
</dbReference>
<dbReference type="Pfam" id="PF02902">
    <property type="entry name" value="Peptidase_C48"/>
    <property type="match status" value="1"/>
</dbReference>
<feature type="compositionally biased region" description="Polar residues" evidence="5">
    <location>
        <begin position="28"/>
        <end position="44"/>
    </location>
</feature>
<dbReference type="GO" id="GO:0006508">
    <property type="term" value="P:proteolysis"/>
    <property type="evidence" value="ECO:0007669"/>
    <property type="project" value="UniProtKB-KW"/>
</dbReference>
<evidence type="ECO:0000256" key="1">
    <source>
        <dbReference type="ARBA" id="ARBA00005234"/>
    </source>
</evidence>
<keyword evidence="3" id="KW-0378">Hydrolase</keyword>
<evidence type="ECO:0000313" key="7">
    <source>
        <dbReference type="EMBL" id="KQJ83360.1"/>
    </source>
</evidence>
<evidence type="ECO:0000259" key="6">
    <source>
        <dbReference type="PROSITE" id="PS50600"/>
    </source>
</evidence>
<keyword evidence="9" id="KW-1185">Reference proteome</keyword>
<evidence type="ECO:0000313" key="9">
    <source>
        <dbReference type="Proteomes" id="UP000008810"/>
    </source>
</evidence>
<name>A0A0Q3IB76_BRADI</name>
<evidence type="ECO:0000256" key="5">
    <source>
        <dbReference type="SAM" id="MobiDB-lite"/>
    </source>
</evidence>
<proteinExistence type="inferred from homology"/>
<reference evidence="7" key="2">
    <citation type="submission" date="2017-06" db="EMBL/GenBank/DDBJ databases">
        <title>WGS assembly of Brachypodium distachyon.</title>
        <authorList>
            <consortium name="The International Brachypodium Initiative"/>
            <person name="Lucas S."/>
            <person name="Harmon-Smith M."/>
            <person name="Lail K."/>
            <person name="Tice H."/>
            <person name="Grimwood J."/>
            <person name="Bruce D."/>
            <person name="Barry K."/>
            <person name="Shu S."/>
            <person name="Lindquist E."/>
            <person name="Wang M."/>
            <person name="Pitluck S."/>
            <person name="Vogel J.P."/>
            <person name="Garvin D.F."/>
            <person name="Mockler T.C."/>
            <person name="Schmutz J."/>
            <person name="Rokhsar D."/>
            <person name="Bevan M.W."/>
        </authorList>
    </citation>
    <scope>NUCLEOTIDE SEQUENCE</scope>
    <source>
        <strain evidence="7">Bd21</strain>
    </source>
</reference>
<dbReference type="AlphaFoldDB" id="A0A0Q3IB76"/>
<dbReference type="Gramene" id="KQJ83360">
    <property type="protein sequence ID" value="KQJ83360"/>
    <property type="gene ID" value="BRADI_5g14511v3"/>
</dbReference>
<reference evidence="7 8" key="1">
    <citation type="journal article" date="2010" name="Nature">
        <title>Genome sequencing and analysis of the model grass Brachypodium distachyon.</title>
        <authorList>
            <consortium name="International Brachypodium Initiative"/>
        </authorList>
    </citation>
    <scope>NUCLEOTIDE SEQUENCE [LARGE SCALE GENOMIC DNA]</scope>
    <source>
        <strain evidence="7 8">Bd21</strain>
    </source>
</reference>
<dbReference type="InParanoid" id="A0A0Q3IB76"/>
<feature type="region of interest" description="Disordered" evidence="5">
    <location>
        <begin position="1"/>
        <end position="73"/>
    </location>
</feature>
<dbReference type="InterPro" id="IPR003653">
    <property type="entry name" value="Peptidase_C48_C"/>
</dbReference>
<keyword evidence="4" id="KW-0788">Thiol protease</keyword>
<dbReference type="PANTHER" id="PTHR12606:SF155">
    <property type="entry name" value="OS04G0316900 PROTEIN"/>
    <property type="match status" value="1"/>
</dbReference>
<evidence type="ECO:0000256" key="3">
    <source>
        <dbReference type="ARBA" id="ARBA00022801"/>
    </source>
</evidence>